<reference evidence="1 2" key="1">
    <citation type="submission" date="2020-06" db="EMBL/GenBank/DDBJ databases">
        <authorList>
            <person name="Chuat V."/>
        </authorList>
    </citation>
    <scope>NUCLEOTIDE SEQUENCE [LARGE SCALE GENOMIC DNA]</scope>
    <source>
        <strain evidence="1">STH_CIRM_336</strain>
    </source>
</reference>
<evidence type="ECO:0000313" key="1">
    <source>
        <dbReference type="EMBL" id="CAD0138837.1"/>
    </source>
</evidence>
<dbReference type="AlphaFoldDB" id="A0A8D6U405"/>
<protein>
    <submittedName>
        <fullName evidence="1">Uncharacterized protein</fullName>
    </submittedName>
</protein>
<name>A0A8D6U405_STRTR</name>
<sequence>MTLSHFVIQTKHGIIVEVSTVSSIRKNKASKSNKKGLNP</sequence>
<proteinExistence type="predicted"/>
<organism evidence="1 2">
    <name type="scientific">Streptococcus thermophilus</name>
    <dbReference type="NCBI Taxonomy" id="1308"/>
    <lineage>
        <taxon>Bacteria</taxon>
        <taxon>Bacillati</taxon>
        <taxon>Bacillota</taxon>
        <taxon>Bacilli</taxon>
        <taxon>Lactobacillales</taxon>
        <taxon>Streptococcaceae</taxon>
        <taxon>Streptococcus</taxon>
    </lineage>
</organism>
<gene>
    <name evidence="1" type="ORF">STHERMO_1664</name>
</gene>
<evidence type="ECO:0000313" key="2">
    <source>
        <dbReference type="Proteomes" id="UP000509833"/>
    </source>
</evidence>
<dbReference type="EMBL" id="LR822017">
    <property type="protein sequence ID" value="CAD0138837.1"/>
    <property type="molecule type" value="Genomic_DNA"/>
</dbReference>
<dbReference type="Proteomes" id="UP000509833">
    <property type="component" value="Chromosome"/>
</dbReference>
<accession>A0A8D6U405</accession>